<dbReference type="AlphaFoldDB" id="A0A3M7RQZ7"/>
<gene>
    <name evidence="1" type="ORF">BpHYR1_052135</name>
</gene>
<evidence type="ECO:0000313" key="1">
    <source>
        <dbReference type="EMBL" id="RNA25993.1"/>
    </source>
</evidence>
<organism evidence="1 2">
    <name type="scientific">Brachionus plicatilis</name>
    <name type="common">Marine rotifer</name>
    <name type="synonym">Brachionus muelleri</name>
    <dbReference type="NCBI Taxonomy" id="10195"/>
    <lineage>
        <taxon>Eukaryota</taxon>
        <taxon>Metazoa</taxon>
        <taxon>Spiralia</taxon>
        <taxon>Gnathifera</taxon>
        <taxon>Rotifera</taxon>
        <taxon>Eurotatoria</taxon>
        <taxon>Monogononta</taxon>
        <taxon>Pseudotrocha</taxon>
        <taxon>Ploima</taxon>
        <taxon>Brachionidae</taxon>
        <taxon>Brachionus</taxon>
    </lineage>
</organism>
<proteinExistence type="predicted"/>
<evidence type="ECO:0000313" key="2">
    <source>
        <dbReference type="Proteomes" id="UP000276133"/>
    </source>
</evidence>
<sequence length="79" mass="9082">MCPDLSSNKKKNFFLFFRFFDQRSELYLLTSNTQPSVCVYCAIDLSSGKALHSMIINRSNWSRAVSDLELKRTSDGHKS</sequence>
<comment type="caution">
    <text evidence="1">The sequence shown here is derived from an EMBL/GenBank/DDBJ whole genome shotgun (WGS) entry which is preliminary data.</text>
</comment>
<name>A0A3M7RQZ7_BRAPC</name>
<reference evidence="1 2" key="1">
    <citation type="journal article" date="2018" name="Sci. Rep.">
        <title>Genomic signatures of local adaptation to the degree of environmental predictability in rotifers.</title>
        <authorList>
            <person name="Franch-Gras L."/>
            <person name="Hahn C."/>
            <person name="Garcia-Roger E.M."/>
            <person name="Carmona M.J."/>
            <person name="Serra M."/>
            <person name="Gomez A."/>
        </authorList>
    </citation>
    <scope>NUCLEOTIDE SEQUENCE [LARGE SCALE GENOMIC DNA]</scope>
    <source>
        <strain evidence="1">HYR1</strain>
    </source>
</reference>
<dbReference type="Proteomes" id="UP000276133">
    <property type="component" value="Unassembled WGS sequence"/>
</dbReference>
<protein>
    <submittedName>
        <fullName evidence="1">Uncharacterized protein</fullName>
    </submittedName>
</protein>
<accession>A0A3M7RQZ7</accession>
<dbReference type="EMBL" id="REGN01002816">
    <property type="protein sequence ID" value="RNA25993.1"/>
    <property type="molecule type" value="Genomic_DNA"/>
</dbReference>
<keyword evidence="2" id="KW-1185">Reference proteome</keyword>